<proteinExistence type="predicted"/>
<dbReference type="SUPFAM" id="SSF75712">
    <property type="entry name" value="Rad50 coiled-coil Zn hook"/>
    <property type="match status" value="1"/>
</dbReference>
<dbReference type="Pfam" id="PF13476">
    <property type="entry name" value="AAA_23"/>
    <property type="match status" value="1"/>
</dbReference>
<dbReference type="SUPFAM" id="SSF52540">
    <property type="entry name" value="P-loop containing nucleoside triphosphate hydrolases"/>
    <property type="match status" value="1"/>
</dbReference>
<dbReference type="OrthoDB" id="6017at10239"/>
<dbReference type="InterPro" id="IPR038729">
    <property type="entry name" value="Rad50/SbcC_AAA"/>
</dbReference>
<keyword evidence="1" id="KW-0175">Coiled coil</keyword>
<feature type="domain" description="Rad50/SbcC-type AAA" evidence="2">
    <location>
        <begin position="5"/>
        <end position="233"/>
    </location>
</feature>
<dbReference type="InterPro" id="IPR027417">
    <property type="entry name" value="P-loop_NTPase"/>
</dbReference>
<sequence>MRLTKLEAENFLSFKKFELDLDNRGIILIEGKNSTNEKFQSNGAGKSSLLEPIIYALYDTTSKNIRADEVINRHVGKNTKVALEGYKGDDLYRIERYRKHSKHKNKVLLFCNGDDITGKSTSDTNETIEKLVGIDHRTFINSIMFSQGEGAGKFAIATDKEKKEILENLLNLNIYSQAQQVAKSKVAAKDSEIATQRSVVEKLEWELGQVDVLEEQDERNYNSIREAIKSAEANYETTLKEFEAYVTSNIENLNLWQEEVESLTKTKDSMVVDTNTELSAQTEIVNSIQQELNQAKHRKSQLEYQKEDLANKYKKLSTNTNCPVCGNPLDNSHKEKEQLEIREQLKPILTELHYLNIDITKKEQAYADAHESYTLVKSKHDQLMSQYNQVVQDIHTRQQAINSYSNGKHSYESRLNGIKENLANLRNMPQPQKRNKERNEIKSKIKGAKEVAVRLEQEKLSLENVVKTFSNGGVKSHVLDLKTPFLNERGNKYLSMLSGSDMELNFTTQTRNKNGELSDKFDVQVINTSGGDNYKSNSGGEKKRADLSIALALQDLVLSRAESTFNIAVYDEVFDALDSVGAENVVTLLKERLSSLGTIFVITHNEHLKPLFDQVITVVKDRDGISTLTEGEKT</sequence>
<dbReference type="GO" id="GO:0004527">
    <property type="term" value="F:exonuclease activity"/>
    <property type="evidence" value="ECO:0007669"/>
    <property type="project" value="UniProtKB-KW"/>
</dbReference>
<dbReference type="Gene3D" id="1.10.287.510">
    <property type="entry name" value="Helix hairpin bin"/>
    <property type="match status" value="1"/>
</dbReference>
<dbReference type="PANTHER" id="PTHR32114:SF2">
    <property type="entry name" value="ABC TRANSPORTER ABCH.3"/>
    <property type="match status" value="1"/>
</dbReference>
<evidence type="ECO:0000256" key="1">
    <source>
        <dbReference type="SAM" id="Coils"/>
    </source>
</evidence>
<evidence type="ECO:0000313" key="4">
    <source>
        <dbReference type="Proteomes" id="UP000028664"/>
    </source>
</evidence>
<evidence type="ECO:0000259" key="2">
    <source>
        <dbReference type="Pfam" id="PF13476"/>
    </source>
</evidence>
<name>A0A076G7G7_9CAUD</name>
<dbReference type="PANTHER" id="PTHR32114">
    <property type="entry name" value="ABC TRANSPORTER ABCH.3"/>
    <property type="match status" value="1"/>
</dbReference>
<protein>
    <submittedName>
        <fullName evidence="3">Recombination related exonuclease</fullName>
    </submittedName>
</protein>
<dbReference type="KEGG" id="vg:20283442"/>
<keyword evidence="4" id="KW-1185">Reference proteome</keyword>
<dbReference type="GeneID" id="20283442"/>
<dbReference type="EMBL" id="KM051843">
    <property type="protein sequence ID" value="AII28056.1"/>
    <property type="molecule type" value="Genomic_DNA"/>
</dbReference>
<accession>A0A076G7G7</accession>
<dbReference type="Gene3D" id="3.40.50.300">
    <property type="entry name" value="P-loop containing nucleotide triphosphate hydrolases"/>
    <property type="match status" value="2"/>
</dbReference>
<keyword evidence="3" id="KW-0540">Nuclease</keyword>
<keyword evidence="3" id="KW-0269">Exonuclease</keyword>
<dbReference type="RefSeq" id="YP_009056424.1">
    <property type="nucleotide sequence ID" value="NC_024792.1"/>
</dbReference>
<reference evidence="3 4" key="1">
    <citation type="submission" date="2014-06" db="EMBL/GenBank/DDBJ databases">
        <title>Bioinformatic genomic analysis of Bacillus phage Bobb.</title>
        <authorList>
            <person name="Lewis H.M.N."/>
            <person name="Temple L."/>
            <person name="Barth R.N."/>
            <person name="Bowles K.M."/>
            <person name="Churchin D.I."/>
            <person name="Scott-Croshaw C."/>
            <person name="Glasgow G.H."/>
            <person name="Gloe M.W."/>
            <person name="McGough T.M."/>
            <person name="Nutbrown S.A."/>
            <person name="Romulus S.R."/>
            <person name="Sanders K.A.M."/>
            <person name="Diachok C.R."/>
            <person name="Serigano J.P."/>
            <person name="Shin D."/>
            <person name="Suresh M.H."/>
            <person name="Conner A.R.N."/>
            <person name="Korba R.M."/>
            <person name="Livermore R.J."/>
            <person name="Rohlf M.B."/>
            <person name="Utterback S.D."/>
            <person name="Wilson V.E."/>
        </authorList>
    </citation>
    <scope>NUCLEOTIDE SEQUENCE [LARGE SCALE GENOMIC DNA]</scope>
</reference>
<organism evidence="3 4">
    <name type="scientific">Bacillus phage Bobb</name>
    <dbReference type="NCBI Taxonomy" id="1527469"/>
    <lineage>
        <taxon>Viruses</taxon>
        <taxon>Duplodnaviria</taxon>
        <taxon>Heunggongvirae</taxon>
        <taxon>Uroviricota</taxon>
        <taxon>Caudoviricetes</taxon>
        <taxon>Herelleviridae</taxon>
        <taxon>Bastillevirinae</taxon>
        <taxon>Agatevirus</taxon>
        <taxon>Agatevirus bobb</taxon>
    </lineage>
</organism>
<feature type="coiled-coil region" evidence="1">
    <location>
        <begin position="408"/>
        <end position="465"/>
    </location>
</feature>
<feature type="coiled-coil region" evidence="1">
    <location>
        <begin position="214"/>
        <end position="241"/>
    </location>
</feature>
<feature type="coiled-coil region" evidence="1">
    <location>
        <begin position="278"/>
        <end position="319"/>
    </location>
</feature>
<keyword evidence="3" id="KW-0378">Hydrolase</keyword>
<dbReference type="Proteomes" id="UP000028664">
    <property type="component" value="Segment"/>
</dbReference>
<dbReference type="GO" id="GO:0016887">
    <property type="term" value="F:ATP hydrolysis activity"/>
    <property type="evidence" value="ECO:0007669"/>
    <property type="project" value="InterPro"/>
</dbReference>
<evidence type="ECO:0000313" key="3">
    <source>
        <dbReference type="EMBL" id="AII28056.1"/>
    </source>
</evidence>
<dbReference type="GO" id="GO:0006302">
    <property type="term" value="P:double-strand break repair"/>
    <property type="evidence" value="ECO:0007669"/>
    <property type="project" value="InterPro"/>
</dbReference>